<keyword evidence="3" id="KW-1185">Reference proteome</keyword>
<evidence type="ECO:0000259" key="1">
    <source>
        <dbReference type="Pfam" id="PF13192"/>
    </source>
</evidence>
<dbReference type="InterPro" id="IPR036249">
    <property type="entry name" value="Thioredoxin-like_sf"/>
</dbReference>
<reference evidence="2 3" key="1">
    <citation type="submission" date="2023-06" db="EMBL/GenBank/DDBJ databases">
        <title>Antibody response to the Sneathia vaginalis cytopathogenic toxin A during pregnancy.</title>
        <authorList>
            <person name="Mccoy Z.T."/>
            <person name="Serrano M.G."/>
            <person name="Spaine K."/>
            <person name="Edwards D.J."/>
            <person name="Buck G.A."/>
            <person name="Jefferson K."/>
        </authorList>
    </citation>
    <scope>NUCLEOTIDE SEQUENCE [LARGE SCALE GENOMIC DNA]</scope>
    <source>
        <strain evidence="2 3">CCUG 42621</strain>
    </source>
</reference>
<dbReference type="PANTHER" id="PTHR37170:SF1">
    <property type="entry name" value="GLUTAREDOXIN-LIKE PROTEIN"/>
    <property type="match status" value="1"/>
</dbReference>
<dbReference type="PROSITE" id="PS51354">
    <property type="entry name" value="GLUTAREDOXIN_2"/>
    <property type="match status" value="1"/>
</dbReference>
<protein>
    <submittedName>
        <fullName evidence="2">Thioredoxin family protein</fullName>
    </submittedName>
</protein>
<dbReference type="Pfam" id="PF13192">
    <property type="entry name" value="Thioredoxin_3"/>
    <property type="match status" value="1"/>
</dbReference>
<evidence type="ECO:0000313" key="3">
    <source>
        <dbReference type="Proteomes" id="UP001225134"/>
    </source>
</evidence>
<dbReference type="PANTHER" id="PTHR37170">
    <property type="entry name" value="GLUTAREDOXIN-RELATED"/>
    <property type="match status" value="1"/>
</dbReference>
<dbReference type="Proteomes" id="UP001225134">
    <property type="component" value="Unassembled WGS sequence"/>
</dbReference>
<organism evidence="2 3">
    <name type="scientific">Sneathia sanguinegens</name>
    <dbReference type="NCBI Taxonomy" id="40543"/>
    <lineage>
        <taxon>Bacteria</taxon>
        <taxon>Fusobacteriati</taxon>
        <taxon>Fusobacteriota</taxon>
        <taxon>Fusobacteriia</taxon>
        <taxon>Fusobacteriales</taxon>
        <taxon>Leptotrichiaceae</taxon>
        <taxon>Sneathia</taxon>
    </lineage>
</organism>
<dbReference type="RefSeq" id="WP_285153592.1">
    <property type="nucleotide sequence ID" value="NZ_JASSPP010000014.1"/>
</dbReference>
<evidence type="ECO:0000313" key="2">
    <source>
        <dbReference type="EMBL" id="MDK9581198.1"/>
    </source>
</evidence>
<sequence>MLINNEIKKQLSEYFKHITRPVRIHTKNPSENLNSFLSEIVSLSNNLSIVQDSDLPYRNNSFELYDVDKATGIVFSGIPGGHEFNSFILAILSIFGLGEKLTDEQKAKIKNIDEKMVIEVFVTLSCTFCPGVVQSLNKISLNNSNIIVNTIDGNEYIAEVREKRIVASPTVFINGEFLISGAQSTDKLIEIITAKTMS</sequence>
<comment type="caution">
    <text evidence="2">The sequence shown here is derived from an EMBL/GenBank/DDBJ whole genome shotgun (WGS) entry which is preliminary data.</text>
</comment>
<dbReference type="EMBL" id="JASSPP010000014">
    <property type="protein sequence ID" value="MDK9581198.1"/>
    <property type="molecule type" value="Genomic_DNA"/>
</dbReference>
<dbReference type="CDD" id="cd02973">
    <property type="entry name" value="TRX_GRX_like"/>
    <property type="match status" value="1"/>
</dbReference>
<accession>A0ABT7HKZ1</accession>
<name>A0ABT7HKZ1_9FUSO</name>
<feature type="domain" description="Thioredoxin-like fold" evidence="1">
    <location>
        <begin position="116"/>
        <end position="192"/>
    </location>
</feature>
<dbReference type="SUPFAM" id="SSF52833">
    <property type="entry name" value="Thioredoxin-like"/>
    <property type="match status" value="2"/>
</dbReference>
<dbReference type="Gene3D" id="3.40.30.80">
    <property type="match status" value="1"/>
</dbReference>
<proteinExistence type="predicted"/>
<dbReference type="InterPro" id="IPR012336">
    <property type="entry name" value="Thioredoxin-like_fold"/>
</dbReference>
<gene>
    <name evidence="2" type="ORF">QQA45_06860</name>
</gene>